<evidence type="ECO:0000313" key="2">
    <source>
        <dbReference type="Proteomes" id="UP000324222"/>
    </source>
</evidence>
<comment type="caution">
    <text evidence="1">The sequence shown here is derived from an EMBL/GenBank/DDBJ whole genome shotgun (WGS) entry which is preliminary data.</text>
</comment>
<organism evidence="1 2">
    <name type="scientific">Portunus trituberculatus</name>
    <name type="common">Swimming crab</name>
    <name type="synonym">Neptunus trituberculatus</name>
    <dbReference type="NCBI Taxonomy" id="210409"/>
    <lineage>
        <taxon>Eukaryota</taxon>
        <taxon>Metazoa</taxon>
        <taxon>Ecdysozoa</taxon>
        <taxon>Arthropoda</taxon>
        <taxon>Crustacea</taxon>
        <taxon>Multicrustacea</taxon>
        <taxon>Malacostraca</taxon>
        <taxon>Eumalacostraca</taxon>
        <taxon>Eucarida</taxon>
        <taxon>Decapoda</taxon>
        <taxon>Pleocyemata</taxon>
        <taxon>Brachyura</taxon>
        <taxon>Eubrachyura</taxon>
        <taxon>Portunoidea</taxon>
        <taxon>Portunidae</taxon>
        <taxon>Portuninae</taxon>
        <taxon>Portunus</taxon>
    </lineage>
</organism>
<sequence length="109" mass="12430">MEASWYLYQVNIDVGRHTMYIDSVSALLTRGLQNNAQETFTHQGGIKRGFRAHRDVRLVPSLLVKWMQIWVLLQQGCKLAEQLPGDLSIASEDKRSASLYGVGQEQRRV</sequence>
<evidence type="ECO:0000313" key="1">
    <source>
        <dbReference type="EMBL" id="MPC53723.1"/>
    </source>
</evidence>
<name>A0A5B7G918_PORTR</name>
<dbReference type="EMBL" id="VSRR010011837">
    <property type="protein sequence ID" value="MPC53723.1"/>
    <property type="molecule type" value="Genomic_DNA"/>
</dbReference>
<protein>
    <submittedName>
        <fullName evidence="1">Uncharacterized protein</fullName>
    </submittedName>
</protein>
<proteinExistence type="predicted"/>
<gene>
    <name evidence="1" type="ORF">E2C01_047622</name>
</gene>
<keyword evidence="2" id="KW-1185">Reference proteome</keyword>
<dbReference type="AlphaFoldDB" id="A0A5B7G918"/>
<reference evidence="1 2" key="1">
    <citation type="submission" date="2019-05" db="EMBL/GenBank/DDBJ databases">
        <title>Another draft genome of Portunus trituberculatus and its Hox gene families provides insights of decapod evolution.</title>
        <authorList>
            <person name="Jeong J.-H."/>
            <person name="Song I."/>
            <person name="Kim S."/>
            <person name="Choi T."/>
            <person name="Kim D."/>
            <person name="Ryu S."/>
            <person name="Kim W."/>
        </authorList>
    </citation>
    <scope>NUCLEOTIDE SEQUENCE [LARGE SCALE GENOMIC DNA]</scope>
    <source>
        <tissue evidence="1">Muscle</tissue>
    </source>
</reference>
<accession>A0A5B7G918</accession>
<dbReference type="Proteomes" id="UP000324222">
    <property type="component" value="Unassembled WGS sequence"/>
</dbReference>